<comment type="similarity">
    <text evidence="2 6">Belongs to the peptidase S26 family.</text>
</comment>
<dbReference type="SUPFAM" id="SSF51306">
    <property type="entry name" value="LexA/Signal peptidase"/>
    <property type="match status" value="1"/>
</dbReference>
<proteinExistence type="inferred from homology"/>
<comment type="subcellular location">
    <subcellularLocation>
        <location evidence="6">Membrane</location>
        <topology evidence="6">Single-pass type II membrane protein</topology>
    </subcellularLocation>
</comment>
<dbReference type="GO" id="GO:0009003">
    <property type="term" value="F:signal peptidase activity"/>
    <property type="evidence" value="ECO:0007669"/>
    <property type="project" value="UniProtKB-EC"/>
</dbReference>
<evidence type="ECO:0000256" key="5">
    <source>
        <dbReference type="ARBA" id="ARBA00022801"/>
    </source>
</evidence>
<keyword evidence="5 6" id="KW-0378">Hydrolase</keyword>
<dbReference type="PRINTS" id="PR00727">
    <property type="entry name" value="LEADERPTASE"/>
</dbReference>
<dbReference type="InterPro" id="IPR019758">
    <property type="entry name" value="Pept_S26A_signal_pept_1_CS"/>
</dbReference>
<feature type="domain" description="Peptidase S26" evidence="7">
    <location>
        <begin position="238"/>
        <end position="285"/>
    </location>
</feature>
<protein>
    <recommendedName>
        <fullName evidence="4 6">Signal peptidase I</fullName>
        <ecNumber evidence="3 6">3.4.21.89</ecNumber>
    </recommendedName>
</protein>
<evidence type="ECO:0000256" key="3">
    <source>
        <dbReference type="ARBA" id="ARBA00013208"/>
    </source>
</evidence>
<gene>
    <name evidence="8" type="ORF">BIW12_13440</name>
</gene>
<feature type="domain" description="Peptidase S26" evidence="7">
    <location>
        <begin position="1"/>
        <end position="106"/>
    </location>
</feature>
<accession>A0A1D9PCV6</accession>
<dbReference type="InterPro" id="IPR019533">
    <property type="entry name" value="Peptidase_S26"/>
</dbReference>
<reference evidence="8 9" key="1">
    <citation type="submission" date="2016-10" db="EMBL/GenBank/DDBJ databases">
        <title>Complete Genome Sequence of Flavobacterium sp. PK15.</title>
        <authorList>
            <person name="Ekwe A."/>
            <person name="Kim S.B."/>
        </authorList>
    </citation>
    <scope>NUCLEOTIDE SEQUENCE [LARGE SCALE GENOMIC DNA]</scope>
    <source>
        <strain evidence="8 9">PK15</strain>
    </source>
</reference>
<dbReference type="EC" id="3.4.21.89" evidence="3 6"/>
<dbReference type="STRING" id="1306519.BIW12_13440"/>
<evidence type="ECO:0000259" key="7">
    <source>
        <dbReference type="Pfam" id="PF10502"/>
    </source>
</evidence>
<dbReference type="PROSITE" id="PS00761">
    <property type="entry name" value="SPASE_I_3"/>
    <property type="match status" value="1"/>
</dbReference>
<keyword evidence="9" id="KW-1185">Reference proteome</keyword>
<organism evidence="8 9">
    <name type="scientific">Flavobacterium commune</name>
    <dbReference type="NCBI Taxonomy" id="1306519"/>
    <lineage>
        <taxon>Bacteria</taxon>
        <taxon>Pseudomonadati</taxon>
        <taxon>Bacteroidota</taxon>
        <taxon>Flavobacteriia</taxon>
        <taxon>Flavobacteriales</taxon>
        <taxon>Flavobacteriaceae</taxon>
        <taxon>Flavobacterium</taxon>
    </lineage>
</organism>
<dbReference type="InterPro" id="IPR036286">
    <property type="entry name" value="LexA/Signal_pep-like_sf"/>
</dbReference>
<dbReference type="EMBL" id="CP017774">
    <property type="protein sequence ID" value="APA00348.1"/>
    <property type="molecule type" value="Genomic_DNA"/>
</dbReference>
<dbReference type="InterPro" id="IPR000223">
    <property type="entry name" value="Pept_S26A_signal_pept_1"/>
</dbReference>
<dbReference type="Proteomes" id="UP000178198">
    <property type="component" value="Chromosome"/>
</dbReference>
<dbReference type="AlphaFoldDB" id="A0A1D9PCV6"/>
<evidence type="ECO:0000256" key="2">
    <source>
        <dbReference type="ARBA" id="ARBA00009370"/>
    </source>
</evidence>
<dbReference type="PANTHER" id="PTHR43390">
    <property type="entry name" value="SIGNAL PEPTIDASE I"/>
    <property type="match status" value="1"/>
</dbReference>
<name>A0A1D9PCV6_9FLAO</name>
<dbReference type="Gene3D" id="2.10.109.10">
    <property type="entry name" value="Umud Fragment, subunit A"/>
    <property type="match status" value="1"/>
</dbReference>
<keyword evidence="6" id="KW-0645">Protease</keyword>
<dbReference type="PANTHER" id="PTHR43390:SF1">
    <property type="entry name" value="CHLOROPLAST PROCESSING PEPTIDASE"/>
    <property type="match status" value="1"/>
</dbReference>
<dbReference type="NCBIfam" id="TIGR02227">
    <property type="entry name" value="sigpep_I_bact"/>
    <property type="match status" value="2"/>
</dbReference>
<evidence type="ECO:0000256" key="6">
    <source>
        <dbReference type="RuleBase" id="RU362042"/>
    </source>
</evidence>
<sequence length="302" mass="35590">MENTLYINDVVFVNKLKYGPNLPQSPYEIPWVNLFYYLNNNSKEAVQRKIWTLKRLSGLDIIKQGDIVVFKRNDKSDFLVKRCVAEPGDSFKIVNSKIYTNNHLFYTPEGILGKYSFKLKNPTVFYKAVDSLNIKTSFYSKDDENWKTATFSSLEVAELKHSKSIDSLHLILAGMPIKSKMFPWYKNKKWTLDNYGTIIIPKKGMQIQLTEDNFNLYKFIIKEYENVNIIKEKNIFSVEGKNISIYTFKKNYYYMMGDNRNDSWDSRYFGFIPEEKIVGKASTILFSYKDGSFQWNRLFKEI</sequence>
<dbReference type="GO" id="GO:0004252">
    <property type="term" value="F:serine-type endopeptidase activity"/>
    <property type="evidence" value="ECO:0007669"/>
    <property type="project" value="InterPro"/>
</dbReference>
<dbReference type="GO" id="GO:0016020">
    <property type="term" value="C:membrane"/>
    <property type="evidence" value="ECO:0007669"/>
    <property type="project" value="UniProtKB-SubCell"/>
</dbReference>
<evidence type="ECO:0000256" key="1">
    <source>
        <dbReference type="ARBA" id="ARBA00000677"/>
    </source>
</evidence>
<comment type="catalytic activity">
    <reaction evidence="1 6">
        <text>Cleavage of hydrophobic, N-terminal signal or leader sequences from secreted and periplasmic proteins.</text>
        <dbReference type="EC" id="3.4.21.89"/>
    </reaction>
</comment>
<dbReference type="Pfam" id="PF10502">
    <property type="entry name" value="Peptidase_S26"/>
    <property type="match status" value="2"/>
</dbReference>
<evidence type="ECO:0000256" key="4">
    <source>
        <dbReference type="ARBA" id="ARBA00019232"/>
    </source>
</evidence>
<dbReference type="CDD" id="cd06530">
    <property type="entry name" value="S26_SPase_I"/>
    <property type="match status" value="2"/>
</dbReference>
<dbReference type="KEGG" id="fcm:BIW12_13440"/>
<dbReference type="GO" id="GO:0006465">
    <property type="term" value="P:signal peptide processing"/>
    <property type="evidence" value="ECO:0007669"/>
    <property type="project" value="InterPro"/>
</dbReference>
<evidence type="ECO:0000313" key="8">
    <source>
        <dbReference type="EMBL" id="APA00348.1"/>
    </source>
</evidence>
<evidence type="ECO:0000313" key="9">
    <source>
        <dbReference type="Proteomes" id="UP000178198"/>
    </source>
</evidence>